<reference evidence="3 4" key="1">
    <citation type="journal article" date="2018" name="Nat. Ecol. Evol.">
        <title>Pezizomycetes genomes reveal the molecular basis of ectomycorrhizal truffle lifestyle.</title>
        <authorList>
            <person name="Murat C."/>
            <person name="Payen T."/>
            <person name="Noel B."/>
            <person name="Kuo A."/>
            <person name="Morin E."/>
            <person name="Chen J."/>
            <person name="Kohler A."/>
            <person name="Krizsan K."/>
            <person name="Balestrini R."/>
            <person name="Da Silva C."/>
            <person name="Montanini B."/>
            <person name="Hainaut M."/>
            <person name="Levati E."/>
            <person name="Barry K.W."/>
            <person name="Belfiori B."/>
            <person name="Cichocki N."/>
            <person name="Clum A."/>
            <person name="Dockter R.B."/>
            <person name="Fauchery L."/>
            <person name="Guy J."/>
            <person name="Iotti M."/>
            <person name="Le Tacon F."/>
            <person name="Lindquist E.A."/>
            <person name="Lipzen A."/>
            <person name="Malagnac F."/>
            <person name="Mello A."/>
            <person name="Molinier V."/>
            <person name="Miyauchi S."/>
            <person name="Poulain J."/>
            <person name="Riccioni C."/>
            <person name="Rubini A."/>
            <person name="Sitrit Y."/>
            <person name="Splivallo R."/>
            <person name="Traeger S."/>
            <person name="Wang M."/>
            <person name="Zifcakova L."/>
            <person name="Wipf D."/>
            <person name="Zambonelli A."/>
            <person name="Paolocci F."/>
            <person name="Nowrousian M."/>
            <person name="Ottonello S."/>
            <person name="Baldrian P."/>
            <person name="Spatafora J.W."/>
            <person name="Henrissat B."/>
            <person name="Nagy L.G."/>
            <person name="Aury J.M."/>
            <person name="Wincker P."/>
            <person name="Grigoriev I.V."/>
            <person name="Bonfante P."/>
            <person name="Martin F.M."/>
        </authorList>
    </citation>
    <scope>NUCLEOTIDE SEQUENCE [LARGE SCALE GENOMIC DNA]</scope>
    <source>
        <strain evidence="3 4">CCBAS932</strain>
    </source>
</reference>
<dbReference type="AlphaFoldDB" id="A0A3N4KFI6"/>
<dbReference type="SMART" id="SM00879">
    <property type="entry name" value="Brix"/>
    <property type="match status" value="1"/>
</dbReference>
<feature type="compositionally biased region" description="Low complexity" evidence="1">
    <location>
        <begin position="95"/>
        <end position="106"/>
    </location>
</feature>
<evidence type="ECO:0000313" key="3">
    <source>
        <dbReference type="EMBL" id="RPB09294.1"/>
    </source>
</evidence>
<accession>A0A3N4KFI6</accession>
<dbReference type="PROSITE" id="PS50833">
    <property type="entry name" value="BRIX"/>
    <property type="match status" value="1"/>
</dbReference>
<dbReference type="Proteomes" id="UP000277580">
    <property type="component" value="Unassembled WGS sequence"/>
</dbReference>
<organism evidence="3 4">
    <name type="scientific">Morchella conica CCBAS932</name>
    <dbReference type="NCBI Taxonomy" id="1392247"/>
    <lineage>
        <taxon>Eukaryota</taxon>
        <taxon>Fungi</taxon>
        <taxon>Dikarya</taxon>
        <taxon>Ascomycota</taxon>
        <taxon>Pezizomycotina</taxon>
        <taxon>Pezizomycetes</taxon>
        <taxon>Pezizales</taxon>
        <taxon>Morchellaceae</taxon>
        <taxon>Morchella</taxon>
    </lineage>
</organism>
<dbReference type="Gene3D" id="3.40.50.10480">
    <property type="entry name" value="Probable brix-domain ribosomal biogenesis protein"/>
    <property type="match status" value="1"/>
</dbReference>
<proteinExistence type="predicted"/>
<feature type="region of interest" description="Disordered" evidence="1">
    <location>
        <begin position="1"/>
        <end position="76"/>
    </location>
</feature>
<dbReference type="GO" id="GO:0000460">
    <property type="term" value="P:maturation of 5.8S rRNA"/>
    <property type="evidence" value="ECO:0007669"/>
    <property type="project" value="TreeGrafter"/>
</dbReference>
<feature type="compositionally biased region" description="Polar residues" evidence="1">
    <location>
        <begin position="7"/>
        <end position="20"/>
    </location>
</feature>
<evidence type="ECO:0000256" key="1">
    <source>
        <dbReference type="SAM" id="MobiDB-lite"/>
    </source>
</evidence>
<sequence length="434" mass="48889">MARTVKKTTTSQNSSRTFNIPNKLHRQSHNVRIKSALASQKRSERFERKKAEARDPSLREKRIKTNIPATIERKRVWDERVEGAIPGRRETAIEAAAAEAAASSPPKKQKKKRSSDDMDTDSDADSESESEEEDDEKPKEPEPETPEQIEARLLAAREKEQAAKADSEETQALFPTLLTTPAAEKTSYPVPRILITTSRNCHVHQPAEDLTMLFPNATYIPRGRPGTHAHSIKEICTYAATPTTTDADGSPREPYTHVLVANEDRKILNALTIIVLPAGPTFHFSLTNYTPAKHIRGHGNPTSHIPELILNNFLTPLGRVTASLFQSMFPRQPEIRGRQVVTLHNQRDFIFLRRHRYVFRDRREGEKPVGYGLEDGGKDGGNGSNGMEGDVKVGLQELGPRFTLKLRRVERGVKDGVEWEWKGGMDKDRKKFQL</sequence>
<dbReference type="GO" id="GO:0042134">
    <property type="term" value="F:rRNA primary transcript binding"/>
    <property type="evidence" value="ECO:0007669"/>
    <property type="project" value="InterPro"/>
</dbReference>
<dbReference type="InParanoid" id="A0A3N4KFI6"/>
<feature type="region of interest" description="Disordered" evidence="1">
    <location>
        <begin position="95"/>
        <end position="178"/>
    </location>
</feature>
<keyword evidence="4" id="KW-1185">Reference proteome</keyword>
<feature type="domain" description="Brix" evidence="2">
    <location>
        <begin position="191"/>
        <end position="415"/>
    </location>
</feature>
<feature type="compositionally biased region" description="Basic and acidic residues" evidence="1">
    <location>
        <begin position="41"/>
        <end position="60"/>
    </location>
</feature>
<dbReference type="InterPro" id="IPR044281">
    <property type="entry name" value="IMP4/RPF1"/>
</dbReference>
<dbReference type="Pfam" id="PF04427">
    <property type="entry name" value="Brix"/>
    <property type="match status" value="1"/>
</dbReference>
<dbReference type="PANTHER" id="PTHR22734:SF3">
    <property type="entry name" value="RIBOSOME PRODUCTION FACTOR 1"/>
    <property type="match status" value="1"/>
</dbReference>
<name>A0A3N4KFI6_9PEZI</name>
<dbReference type="SUPFAM" id="SSF52954">
    <property type="entry name" value="Class II aaRS ABD-related"/>
    <property type="match status" value="1"/>
</dbReference>
<dbReference type="GO" id="GO:0005730">
    <property type="term" value="C:nucleolus"/>
    <property type="evidence" value="ECO:0007669"/>
    <property type="project" value="TreeGrafter"/>
</dbReference>
<feature type="compositionally biased region" description="Basic residues" evidence="1">
    <location>
        <begin position="23"/>
        <end position="32"/>
    </location>
</feature>
<feature type="compositionally biased region" description="Acidic residues" evidence="1">
    <location>
        <begin position="117"/>
        <end position="135"/>
    </location>
</feature>
<dbReference type="EMBL" id="ML119153">
    <property type="protein sequence ID" value="RPB09294.1"/>
    <property type="molecule type" value="Genomic_DNA"/>
</dbReference>
<dbReference type="OrthoDB" id="264354at2759"/>
<dbReference type="STRING" id="1392247.A0A3N4KFI6"/>
<dbReference type="InterPro" id="IPR007109">
    <property type="entry name" value="Brix"/>
</dbReference>
<protein>
    <submittedName>
        <fullName evidence="3">Brix-domain-containing protein</fullName>
    </submittedName>
</protein>
<evidence type="ECO:0000313" key="4">
    <source>
        <dbReference type="Proteomes" id="UP000277580"/>
    </source>
</evidence>
<gene>
    <name evidence="3" type="ORF">P167DRAFT_538604</name>
</gene>
<dbReference type="GO" id="GO:0000470">
    <property type="term" value="P:maturation of LSU-rRNA"/>
    <property type="evidence" value="ECO:0007669"/>
    <property type="project" value="TreeGrafter"/>
</dbReference>
<evidence type="ECO:0000259" key="2">
    <source>
        <dbReference type="PROSITE" id="PS50833"/>
    </source>
</evidence>
<dbReference type="FunCoup" id="A0A3N4KFI6">
    <property type="interactions" value="898"/>
</dbReference>
<dbReference type="PANTHER" id="PTHR22734">
    <property type="entry name" value="U3 SMALL NUCLEOLAR RIBONUCLEOPROTEIN PROTEIN IMP4"/>
    <property type="match status" value="1"/>
</dbReference>
<feature type="compositionally biased region" description="Basic and acidic residues" evidence="1">
    <location>
        <begin position="155"/>
        <end position="167"/>
    </location>
</feature>
<dbReference type="GO" id="GO:0030687">
    <property type="term" value="C:preribosome, large subunit precursor"/>
    <property type="evidence" value="ECO:0007669"/>
    <property type="project" value="TreeGrafter"/>
</dbReference>